<dbReference type="EMBL" id="HBUF01087950">
    <property type="protein sequence ID" value="CAG6634870.1"/>
    <property type="molecule type" value="Transcribed_RNA"/>
</dbReference>
<feature type="region of interest" description="Disordered" evidence="1">
    <location>
        <begin position="158"/>
        <end position="180"/>
    </location>
</feature>
<keyword evidence="2" id="KW-0472">Membrane</keyword>
<organism evidence="3">
    <name type="scientific">Cacopsylla melanoneura</name>
    <dbReference type="NCBI Taxonomy" id="428564"/>
    <lineage>
        <taxon>Eukaryota</taxon>
        <taxon>Metazoa</taxon>
        <taxon>Ecdysozoa</taxon>
        <taxon>Arthropoda</taxon>
        <taxon>Hexapoda</taxon>
        <taxon>Insecta</taxon>
        <taxon>Pterygota</taxon>
        <taxon>Neoptera</taxon>
        <taxon>Paraneoptera</taxon>
        <taxon>Hemiptera</taxon>
        <taxon>Sternorrhyncha</taxon>
        <taxon>Psylloidea</taxon>
        <taxon>Psyllidae</taxon>
        <taxon>Psyllinae</taxon>
        <taxon>Cacopsylla</taxon>
    </lineage>
</organism>
<dbReference type="EMBL" id="HBUF01087951">
    <property type="protein sequence ID" value="CAG6634871.1"/>
    <property type="molecule type" value="Transcribed_RNA"/>
</dbReference>
<proteinExistence type="predicted"/>
<dbReference type="AlphaFoldDB" id="A0A8D8QMQ8"/>
<reference evidence="3" key="1">
    <citation type="submission" date="2021-05" db="EMBL/GenBank/DDBJ databases">
        <authorList>
            <person name="Alioto T."/>
            <person name="Alioto T."/>
            <person name="Gomez Garrido J."/>
        </authorList>
    </citation>
    <scope>NUCLEOTIDE SEQUENCE</scope>
</reference>
<evidence type="ECO:0000256" key="2">
    <source>
        <dbReference type="SAM" id="Phobius"/>
    </source>
</evidence>
<protein>
    <submittedName>
        <fullName evidence="3">Uncharacterized protein</fullName>
    </submittedName>
</protein>
<name>A0A8D8QMQ8_9HEMI</name>
<keyword evidence="2" id="KW-0812">Transmembrane</keyword>
<accession>A0A8D8QMQ8</accession>
<keyword evidence="2" id="KW-1133">Transmembrane helix</keyword>
<feature type="transmembrane region" description="Helical" evidence="2">
    <location>
        <begin position="132"/>
        <end position="149"/>
    </location>
</feature>
<feature type="transmembrane region" description="Helical" evidence="2">
    <location>
        <begin position="98"/>
        <end position="120"/>
    </location>
</feature>
<evidence type="ECO:0000313" key="3">
    <source>
        <dbReference type="EMBL" id="CAG6634870.1"/>
    </source>
</evidence>
<feature type="compositionally biased region" description="Polar residues" evidence="1">
    <location>
        <begin position="162"/>
        <end position="174"/>
    </location>
</feature>
<evidence type="ECO:0000256" key="1">
    <source>
        <dbReference type="SAM" id="MobiDB-lite"/>
    </source>
</evidence>
<sequence>MIRTVTQEVALEERLKPEIVEPDHPAQSKYQCCQRNFDKGMHSKLACGLLRSPSLERLRQFPSYLCTRGSYDFKLWLENSRTSLSASISRSLLLAHEFLFTTFVYSIILIICAQMCFVVNTLVFSSVPRGPTFLYVTTSVLGAIMFVALPHMATVRPRRNLPTGQDGATTSSTKVSDKTE</sequence>